<comment type="caution">
    <text evidence="2">The sequence shown here is derived from an EMBL/GenBank/DDBJ whole genome shotgun (WGS) entry which is preliminary data.</text>
</comment>
<feature type="compositionally biased region" description="Basic residues" evidence="1">
    <location>
        <begin position="414"/>
        <end position="426"/>
    </location>
</feature>
<feature type="compositionally biased region" description="Basic and acidic residues" evidence="1">
    <location>
        <begin position="401"/>
        <end position="413"/>
    </location>
</feature>
<feature type="region of interest" description="Disordered" evidence="1">
    <location>
        <begin position="1552"/>
        <end position="1577"/>
    </location>
</feature>
<evidence type="ECO:0000313" key="2">
    <source>
        <dbReference type="EMBL" id="CAI4010990.1"/>
    </source>
</evidence>
<gene>
    <name evidence="2" type="ORF">C1SCF055_LOCUS36203</name>
</gene>
<feature type="compositionally biased region" description="Basic and acidic residues" evidence="1">
    <location>
        <begin position="289"/>
        <end position="331"/>
    </location>
</feature>
<sequence>MPHREPPLASQDERAKLVKKMGEECDVVDLLLGAKQIWDMNFMLCADVQHKEELHPQPATDYLEGLVSPEHLDLPSPDTRMGILVLCSSGFGGAGINHFVPAFCAEELGDEDFEKLAAAWTERHQKHLSYLKTAIKKASNKLQRTKLRFGDGSENVELALVELASLEGEWTQAAQWHDFQKKCHRSKLHAIEVPADGNCMLWSVKCLVEDDIHGLKCDADSQEHVAVIRKWRSKLAARWTEVRNSDSWQLLYEQMYVASDAQVRFAEASGEPAGEPSVKRELSTPPRQARRDPGDVSKSTPEEKKQKKPKPGDVPKEHGNAPKASQEEKKQTRPQRIASTRTAPGFSSPVINQKFAKKTSAGRKKQKKQKKCKANIDENGEAGEQVEGEDDIEDEIDVDVAETKGLDEKEGAGRRPRKPRGRAARRKVTDRDVKLTALKRYMAKMKITYYDWQTEHWRKATGCPVGKYTELQDFLVGDPAKWQEVECKACRSLLASAGFDAEMAEKSMEFALQGNQNIAPDSAGVEPQEEPQQQHAEEEQESDAEVDNALAFHALVTSIDAHLEVIPSYGHKQQIPVRCTICTSRKQPMGKVIDAVSRARKDCRRYLQQHVDTMTHQGALSAIEAKRRAPPAPPKQVKCQGIVIPKEPEESEVVTKLHAISHHLFLWIHWLPKDPQFLQHSYTTSHQGRSMTIRHGNCTQLCEHNHHACAECTKLLHSHSIRRTLVKFAKKKFAAEKLFAMMYLSAEKEKEVVEKMKADTFYKTNPTPFDNVMKLNLLQLRNWVNSTFLCHHKDVRSDPEQSFIDTVVMPCVQVNVSTALKVKPGLLQCVQVFENALEDGCTSIMDKINIHIAKASIEGKLARHPMIQGLTLSCLKLLDRQEQGKDQRGRNAAGSIHGEDIAQEMVQQAGATLAIMGCNSEMLKRFGVSRWVKKRLSDMEELGLPTPMLALNDKKLIEHNMHMIEQRLSVTTGKEGCRFIAAFDATYLLQISTQFHDKKNDKVNLVGGAWRPLKDQNCSVEVVEDLEIANITPATDMLAFLCWDPGAQRQLALPAAEMPVNIGEVDSKFMVQTVDLFMESAHDFVRVLCFDAHGSHQSIRSSFESKFFSELKFQPAMSAIRTIHCGRYWVDLSGTLLCGMPKSAYSRDDNQSDCLSALLANPWFYVGTSAGNMSMISVPWMNRGSLLWSLSTALVFSPMLHKALSLAQRLEVSVSGYILLDLWQLLGAKLEAERGAFVGSLSMARETVGNLQNLTLSLVTMATSKPATRLDMELDDWCPWQYGSARCSELTIEQMFGRLRRSQSNAQLSAMQFWDASQKEMAAASQKLFQENDKLKEIAKEPPLSEGQFRECCGRAYSSAVKLASFAAGVTEASLRQYYEDSVQSGWFDSGVGHVMDFENDSDDEEEAAEARDLSGNVVLYVSEDQAILIGLVLTIWRIGKKRKPMPGACLVASDASMVRIIPLDALVTVLDCEECNLPAHELIDRCVLTLSEDSMKSVDEAKERTADGWRCSFTSQDMPLANAKEKGKTRKRRARWFAKPRLAKKALAKAKAASKKVKKKVKKQKSKKGTSSNEKKLEPIAENFGRSNQGRRLIKQQMVEVLDLDVTKFPDKPAFDADSGKCRLKIPAAEGQTWTTVVLKSPVFFEQEYAKRDRAQYGKSVALHFQTLKKQLNDQQRGPWLKLLKAMCEMPDVTA</sequence>
<feature type="region of interest" description="Disordered" evidence="1">
    <location>
        <begin position="267"/>
        <end position="429"/>
    </location>
</feature>
<evidence type="ECO:0000313" key="4">
    <source>
        <dbReference type="Proteomes" id="UP001152797"/>
    </source>
</evidence>
<accession>A0A9P1GEY3</accession>
<proteinExistence type="predicted"/>
<name>A0A9P1GEY3_9DINO</name>
<feature type="compositionally biased region" description="Acidic residues" evidence="1">
    <location>
        <begin position="378"/>
        <end position="400"/>
    </location>
</feature>
<evidence type="ECO:0000256" key="1">
    <source>
        <dbReference type="SAM" id="MobiDB-lite"/>
    </source>
</evidence>
<feature type="region of interest" description="Disordered" evidence="1">
    <location>
        <begin position="518"/>
        <end position="544"/>
    </location>
</feature>
<evidence type="ECO:0000313" key="3">
    <source>
        <dbReference type="EMBL" id="CAL1164365.1"/>
    </source>
</evidence>
<keyword evidence="4" id="KW-1185">Reference proteome</keyword>
<dbReference type="EMBL" id="CAMXCT010004990">
    <property type="protein sequence ID" value="CAI4010990.1"/>
    <property type="molecule type" value="Genomic_DNA"/>
</dbReference>
<reference evidence="3" key="2">
    <citation type="submission" date="2024-04" db="EMBL/GenBank/DDBJ databases">
        <authorList>
            <person name="Chen Y."/>
            <person name="Shah S."/>
            <person name="Dougan E. K."/>
            <person name="Thang M."/>
            <person name="Chan C."/>
        </authorList>
    </citation>
    <scope>NUCLEOTIDE SEQUENCE [LARGE SCALE GENOMIC DNA]</scope>
</reference>
<protein>
    <submittedName>
        <fullName evidence="2">Uncharacterized protein</fullName>
    </submittedName>
</protein>
<dbReference type="Proteomes" id="UP001152797">
    <property type="component" value="Unassembled WGS sequence"/>
</dbReference>
<reference evidence="2" key="1">
    <citation type="submission" date="2022-10" db="EMBL/GenBank/DDBJ databases">
        <authorList>
            <person name="Chen Y."/>
            <person name="Dougan E. K."/>
            <person name="Chan C."/>
            <person name="Rhodes N."/>
            <person name="Thang M."/>
        </authorList>
    </citation>
    <scope>NUCLEOTIDE SEQUENCE</scope>
</reference>
<feature type="compositionally biased region" description="Basic residues" evidence="1">
    <location>
        <begin position="355"/>
        <end position="373"/>
    </location>
</feature>
<organism evidence="2">
    <name type="scientific">Cladocopium goreaui</name>
    <dbReference type="NCBI Taxonomy" id="2562237"/>
    <lineage>
        <taxon>Eukaryota</taxon>
        <taxon>Sar</taxon>
        <taxon>Alveolata</taxon>
        <taxon>Dinophyceae</taxon>
        <taxon>Suessiales</taxon>
        <taxon>Symbiodiniaceae</taxon>
        <taxon>Cladocopium</taxon>
    </lineage>
</organism>
<dbReference type="EMBL" id="CAMXCT030004990">
    <property type="protein sequence ID" value="CAL4798302.1"/>
    <property type="molecule type" value="Genomic_DNA"/>
</dbReference>
<dbReference type="EMBL" id="CAMXCT020004990">
    <property type="protein sequence ID" value="CAL1164365.1"/>
    <property type="molecule type" value="Genomic_DNA"/>
</dbReference>
<feature type="compositionally biased region" description="Basic residues" evidence="1">
    <location>
        <begin position="1552"/>
        <end position="1569"/>
    </location>
</feature>